<reference evidence="16 17" key="1">
    <citation type="journal article" date="2023" name="BMC Biol.">
        <title>The compact genome of the sponge Oopsacas minuta (Hexactinellida) is lacking key metazoan core genes.</title>
        <authorList>
            <person name="Santini S."/>
            <person name="Schenkelaars Q."/>
            <person name="Jourda C."/>
            <person name="Duchesne M."/>
            <person name="Belahbib H."/>
            <person name="Rocher C."/>
            <person name="Selva M."/>
            <person name="Riesgo A."/>
            <person name="Vervoort M."/>
            <person name="Leys S.P."/>
            <person name="Kodjabachian L."/>
            <person name="Le Bivic A."/>
            <person name="Borchiellini C."/>
            <person name="Claverie J.M."/>
            <person name="Renard E."/>
        </authorList>
    </citation>
    <scope>NUCLEOTIDE SEQUENCE [LARGE SCALE GENOMIC DNA]</scope>
    <source>
        <strain evidence="16">SPO-2</strain>
    </source>
</reference>
<evidence type="ECO:0000256" key="11">
    <source>
        <dbReference type="ARBA" id="ARBA00023242"/>
    </source>
</evidence>
<dbReference type="SMART" id="SM00290">
    <property type="entry name" value="ZnF_UBP"/>
    <property type="match status" value="1"/>
</dbReference>
<evidence type="ECO:0000256" key="7">
    <source>
        <dbReference type="ARBA" id="ARBA00022728"/>
    </source>
</evidence>
<proteinExistence type="inferred from homology"/>
<dbReference type="GO" id="GO:0000245">
    <property type="term" value="P:spliceosomal complex assembly"/>
    <property type="evidence" value="ECO:0007669"/>
    <property type="project" value="InterPro"/>
</dbReference>
<dbReference type="InterPro" id="IPR001394">
    <property type="entry name" value="Peptidase_C19_UCH"/>
</dbReference>
<evidence type="ECO:0000256" key="9">
    <source>
        <dbReference type="ARBA" id="ARBA00022833"/>
    </source>
</evidence>
<dbReference type="PANTHER" id="PTHR21646">
    <property type="entry name" value="UBIQUITIN CARBOXYL-TERMINAL HYDROLASE"/>
    <property type="match status" value="1"/>
</dbReference>
<dbReference type="Pfam" id="PF00443">
    <property type="entry name" value="UCH"/>
    <property type="match status" value="1"/>
</dbReference>
<dbReference type="Gene3D" id="3.90.70.10">
    <property type="entry name" value="Cysteine proteinases"/>
    <property type="match status" value="1"/>
</dbReference>
<dbReference type="InterPro" id="IPR001607">
    <property type="entry name" value="Znf_UBP"/>
</dbReference>
<dbReference type="Pfam" id="PF02148">
    <property type="entry name" value="zf-UBP"/>
    <property type="match status" value="1"/>
</dbReference>
<accession>A0AAV7K6V6</accession>
<keyword evidence="5" id="KW-0507">mRNA processing</keyword>
<evidence type="ECO:0000256" key="5">
    <source>
        <dbReference type="ARBA" id="ARBA00022664"/>
    </source>
</evidence>
<keyword evidence="9" id="KW-0862">Zinc</keyword>
<dbReference type="InterPro" id="IPR038765">
    <property type="entry name" value="Papain-like_cys_pep_sf"/>
</dbReference>
<comment type="catalytic activity">
    <reaction evidence="1">
        <text>Thiol-dependent hydrolysis of ester, thioester, amide, peptide and isopeptide bonds formed by the C-terminal Gly of ubiquitin (a 76-residue protein attached to proteins as an intracellular targeting signal).</text>
        <dbReference type="EC" id="3.4.19.12"/>
    </reaction>
</comment>
<evidence type="ECO:0000256" key="12">
    <source>
        <dbReference type="PROSITE-ProRule" id="PRU00502"/>
    </source>
</evidence>
<dbReference type="InterPro" id="IPR013083">
    <property type="entry name" value="Znf_RING/FYVE/PHD"/>
</dbReference>
<dbReference type="InterPro" id="IPR033809">
    <property type="entry name" value="USP39"/>
</dbReference>
<dbReference type="PANTHER" id="PTHR21646:SF16">
    <property type="entry name" value="U4_U6.U5 TRI-SNRNP-ASSOCIATED PROTEIN 2"/>
    <property type="match status" value="1"/>
</dbReference>
<keyword evidence="8 12" id="KW-0863">Zinc-finger</keyword>
<protein>
    <recommendedName>
        <fullName evidence="4">ubiquitinyl hydrolase 1</fullName>
        <ecNumber evidence="4">3.4.19.12</ecNumber>
    </recommendedName>
</protein>
<comment type="subcellular location">
    <subcellularLocation>
        <location evidence="2">Nucleus</location>
    </subcellularLocation>
</comment>
<feature type="region of interest" description="Disordered" evidence="13">
    <location>
        <begin position="1"/>
        <end position="62"/>
    </location>
</feature>
<dbReference type="GO" id="GO:0005681">
    <property type="term" value="C:spliceosomal complex"/>
    <property type="evidence" value="ECO:0007669"/>
    <property type="project" value="UniProtKB-KW"/>
</dbReference>
<dbReference type="EC" id="3.4.19.12" evidence="4"/>
<dbReference type="AlphaFoldDB" id="A0AAV7K6V6"/>
<feature type="domain" description="USP" evidence="14">
    <location>
        <begin position="190"/>
        <end position="518"/>
    </location>
</feature>
<dbReference type="FunFam" id="3.30.40.10:FF:000068">
    <property type="entry name" value="U4/U6.U5 tri-snRNP-associated protein 2"/>
    <property type="match status" value="1"/>
</dbReference>
<dbReference type="GO" id="GO:0016579">
    <property type="term" value="P:protein deubiquitination"/>
    <property type="evidence" value="ECO:0007669"/>
    <property type="project" value="InterPro"/>
</dbReference>
<evidence type="ECO:0000256" key="8">
    <source>
        <dbReference type="ARBA" id="ARBA00022771"/>
    </source>
</evidence>
<dbReference type="SUPFAM" id="SSF57850">
    <property type="entry name" value="RING/U-box"/>
    <property type="match status" value="1"/>
</dbReference>
<dbReference type="PROSITE" id="PS50235">
    <property type="entry name" value="USP_3"/>
    <property type="match status" value="1"/>
</dbReference>
<comment type="caution">
    <text evidence="16">The sequence shown here is derived from an EMBL/GenBank/DDBJ whole genome shotgun (WGS) entry which is preliminary data.</text>
</comment>
<gene>
    <name evidence="16" type="ORF">LOD99_1164</name>
</gene>
<keyword evidence="7" id="KW-0747">Spliceosome</keyword>
<dbReference type="CDD" id="cd02669">
    <property type="entry name" value="Peptidase_C19M"/>
    <property type="match status" value="1"/>
</dbReference>
<keyword evidence="10" id="KW-0508">mRNA splicing</keyword>
<comment type="similarity">
    <text evidence="3">Belongs to the peptidase C19 family.</text>
</comment>
<feature type="compositionally biased region" description="Polar residues" evidence="13">
    <location>
        <begin position="52"/>
        <end position="62"/>
    </location>
</feature>
<name>A0AAV7K6V6_9METZ</name>
<dbReference type="GO" id="GO:0008270">
    <property type="term" value="F:zinc ion binding"/>
    <property type="evidence" value="ECO:0007669"/>
    <property type="project" value="UniProtKB-KW"/>
</dbReference>
<evidence type="ECO:0000259" key="14">
    <source>
        <dbReference type="PROSITE" id="PS50235"/>
    </source>
</evidence>
<keyword evidence="11" id="KW-0539">Nucleus</keyword>
<dbReference type="PROSITE" id="PS50271">
    <property type="entry name" value="ZF_UBP"/>
    <property type="match status" value="1"/>
</dbReference>
<keyword evidence="17" id="KW-1185">Reference proteome</keyword>
<dbReference type="Gene3D" id="3.30.40.10">
    <property type="entry name" value="Zinc/RING finger domain, C3HC4 (zinc finger)"/>
    <property type="match status" value="1"/>
</dbReference>
<dbReference type="Proteomes" id="UP001165289">
    <property type="component" value="Unassembled WGS sequence"/>
</dbReference>
<evidence type="ECO:0000256" key="13">
    <source>
        <dbReference type="SAM" id="MobiDB-lite"/>
    </source>
</evidence>
<evidence type="ECO:0000256" key="3">
    <source>
        <dbReference type="ARBA" id="ARBA00009085"/>
    </source>
</evidence>
<keyword evidence="6" id="KW-0479">Metal-binding</keyword>
<dbReference type="InterPro" id="IPR028889">
    <property type="entry name" value="USP"/>
</dbReference>
<dbReference type="SUPFAM" id="SSF54001">
    <property type="entry name" value="Cysteine proteinases"/>
    <property type="match status" value="1"/>
</dbReference>
<evidence type="ECO:0000256" key="1">
    <source>
        <dbReference type="ARBA" id="ARBA00000707"/>
    </source>
</evidence>
<evidence type="ECO:0000256" key="10">
    <source>
        <dbReference type="ARBA" id="ARBA00023187"/>
    </source>
</evidence>
<dbReference type="EMBL" id="JAKMXF010000144">
    <property type="protein sequence ID" value="KAI6656365.1"/>
    <property type="molecule type" value="Genomic_DNA"/>
</dbReference>
<feature type="compositionally biased region" description="Polar residues" evidence="13">
    <location>
        <begin position="11"/>
        <end position="34"/>
    </location>
</feature>
<dbReference type="InterPro" id="IPR050185">
    <property type="entry name" value="Ub_carboxyl-term_hydrolase"/>
</dbReference>
<evidence type="ECO:0000256" key="4">
    <source>
        <dbReference type="ARBA" id="ARBA00012759"/>
    </source>
</evidence>
<feature type="domain" description="UBP-type" evidence="15">
    <location>
        <begin position="68"/>
        <end position="165"/>
    </location>
</feature>
<evidence type="ECO:0000256" key="2">
    <source>
        <dbReference type="ARBA" id="ARBA00004123"/>
    </source>
</evidence>
<organism evidence="16 17">
    <name type="scientific">Oopsacas minuta</name>
    <dbReference type="NCBI Taxonomy" id="111878"/>
    <lineage>
        <taxon>Eukaryota</taxon>
        <taxon>Metazoa</taxon>
        <taxon>Porifera</taxon>
        <taxon>Hexactinellida</taxon>
        <taxon>Hexasterophora</taxon>
        <taxon>Lyssacinosida</taxon>
        <taxon>Leucopsacidae</taxon>
        <taxon>Oopsacas</taxon>
    </lineage>
</organism>
<dbReference type="GO" id="GO:0004843">
    <property type="term" value="F:cysteine-type deubiquitinase activity"/>
    <property type="evidence" value="ECO:0007669"/>
    <property type="project" value="UniProtKB-EC"/>
</dbReference>
<evidence type="ECO:0000313" key="16">
    <source>
        <dbReference type="EMBL" id="KAI6656365.1"/>
    </source>
</evidence>
<sequence length="520" mass="59091">MSIRDTPGAGSPTTAINEDTIATNTTKSGSNNAAEPSESDEPSSKRARLHSGTETNDNLETNTSSGMIRCPYLDTIDRAVLDFDFEKLCSISLTNNNVYACLVCGKYFQGRGPRSHAYTHSVHVGHHVFLNLNTHRFFCLPDNYEIHDTSLADIKHQLDPKFTPEDIATLDTGEDWSRSLTGVLYLPGVVGLNNIKSNDYMNVVLQSLSHVTAIRDYFLQECNYGGIKRPPGDQLFLLVTQFGGLIRKLWNKRNFKAHVSPHEMLQAVVHVSRKRFQITRQGDAIEFLAWLLNSLHIALGGSKKTQTVITRTFQGHLKMYSKRLPNSTDDTEIDPIAQTLLLLEAEEVCEECPFLYLTLDVPPPPLFGDEMDRNSIPQVSLSELFSKFDTKTQKEYRTNKETIFRRFEITKLPKYLILYIKRFTKNIFYTEKNPTIVNFPIKQLDLSEFVPKNSDFLGIYNLVANVVHDGMPNGGSYRIHLQHKGAKHWFEMQDLHVTDLLPEMISLSEAYIQIYELCSD</sequence>
<evidence type="ECO:0000259" key="15">
    <source>
        <dbReference type="PROSITE" id="PS50271"/>
    </source>
</evidence>
<evidence type="ECO:0000313" key="17">
    <source>
        <dbReference type="Proteomes" id="UP001165289"/>
    </source>
</evidence>
<evidence type="ECO:0000256" key="6">
    <source>
        <dbReference type="ARBA" id="ARBA00022723"/>
    </source>
</evidence>